<evidence type="ECO:0000313" key="10">
    <source>
        <dbReference type="EMBL" id="QDU75546.1"/>
    </source>
</evidence>
<evidence type="ECO:0000256" key="9">
    <source>
        <dbReference type="SAM" id="Phobius"/>
    </source>
</evidence>
<dbReference type="InterPro" id="IPR044669">
    <property type="entry name" value="YneE/VCCN1/2-like"/>
</dbReference>
<evidence type="ECO:0000256" key="8">
    <source>
        <dbReference type="ARBA" id="ARBA00034708"/>
    </source>
</evidence>
<dbReference type="AlphaFoldDB" id="A0A518C8I8"/>
<evidence type="ECO:0000256" key="7">
    <source>
        <dbReference type="ARBA" id="ARBA00023136"/>
    </source>
</evidence>
<evidence type="ECO:0000256" key="5">
    <source>
        <dbReference type="ARBA" id="ARBA00022989"/>
    </source>
</evidence>
<keyword evidence="7 9" id="KW-0472">Membrane</keyword>
<protein>
    <submittedName>
        <fullName evidence="10">Bestrophin, RFP-TM, chloride channel</fullName>
    </submittedName>
</protein>
<dbReference type="RefSeq" id="WP_144973008.1">
    <property type="nucleotide sequence ID" value="NZ_CP036289.1"/>
</dbReference>
<sequence length="319" mass="35957">MIVTDKESWLGMIFAVHGTTMESIWPRVAVVFFWSILITVIAYTFPEQAYTLTMAPFTVVGLALAIFLGFRNNASYDRYWEGRKLWGRMVNVCRSFTMQINTLVDDANSGDGTQTSGEVQQQRLHMVRLIICHIHALRHRLRDTDAATDLEEQLPGDAQLKHDLAQDNVPAAIADRISRQINSAWRKGRLDTYHVPLLHNCLTEMMGIQGGCERIKSTPIPYTYSVLTHRTVFIYCMALPCGLHDTVGPLTPLVVALVAYFFLGLDAVGDEIEQPFMTDDNDLPLLQLTTMIERNVLQLSGCPDEDLPEPIKPVDHLLI</sequence>
<feature type="transmembrane region" description="Helical" evidence="9">
    <location>
        <begin position="24"/>
        <end position="43"/>
    </location>
</feature>
<keyword evidence="6" id="KW-0406">Ion transport</keyword>
<organism evidence="10 11">
    <name type="scientific">Bremerella volcania</name>
    <dbReference type="NCBI Taxonomy" id="2527984"/>
    <lineage>
        <taxon>Bacteria</taxon>
        <taxon>Pseudomonadati</taxon>
        <taxon>Planctomycetota</taxon>
        <taxon>Planctomycetia</taxon>
        <taxon>Pirellulales</taxon>
        <taxon>Pirellulaceae</taxon>
        <taxon>Bremerella</taxon>
    </lineage>
</organism>
<evidence type="ECO:0000256" key="2">
    <source>
        <dbReference type="ARBA" id="ARBA00022448"/>
    </source>
</evidence>
<name>A0A518C8I8_9BACT</name>
<dbReference type="GO" id="GO:0005886">
    <property type="term" value="C:plasma membrane"/>
    <property type="evidence" value="ECO:0007669"/>
    <property type="project" value="UniProtKB-SubCell"/>
</dbReference>
<evidence type="ECO:0000313" key="11">
    <source>
        <dbReference type="Proteomes" id="UP000318626"/>
    </source>
</evidence>
<evidence type="ECO:0000256" key="4">
    <source>
        <dbReference type="ARBA" id="ARBA00022692"/>
    </source>
</evidence>
<proteinExistence type="inferred from homology"/>
<keyword evidence="3" id="KW-1003">Cell membrane</keyword>
<dbReference type="EMBL" id="CP036289">
    <property type="protein sequence ID" value="QDU75546.1"/>
    <property type="molecule type" value="Genomic_DNA"/>
</dbReference>
<evidence type="ECO:0000256" key="1">
    <source>
        <dbReference type="ARBA" id="ARBA00004651"/>
    </source>
</evidence>
<dbReference type="KEGG" id="bvo:Pan97_25790"/>
<gene>
    <name evidence="10" type="ORF">Pan97_25790</name>
</gene>
<dbReference type="PANTHER" id="PTHR33281:SF19">
    <property type="entry name" value="VOLTAGE-DEPENDENT ANION CHANNEL-FORMING PROTEIN YNEE"/>
    <property type="match status" value="1"/>
</dbReference>
<comment type="similarity">
    <text evidence="8">Belongs to the anion channel-forming bestrophin (TC 1.A.46) family.</text>
</comment>
<keyword evidence="5 9" id="KW-1133">Transmembrane helix</keyword>
<dbReference type="Pfam" id="PF25539">
    <property type="entry name" value="Bestrophin_2"/>
    <property type="match status" value="1"/>
</dbReference>
<dbReference type="Proteomes" id="UP000318626">
    <property type="component" value="Chromosome"/>
</dbReference>
<comment type="subcellular location">
    <subcellularLocation>
        <location evidence="1">Cell membrane</location>
        <topology evidence="1">Multi-pass membrane protein</topology>
    </subcellularLocation>
</comment>
<keyword evidence="4 9" id="KW-0812">Transmembrane</keyword>
<dbReference type="OrthoDB" id="445589at2"/>
<dbReference type="GO" id="GO:0005254">
    <property type="term" value="F:chloride channel activity"/>
    <property type="evidence" value="ECO:0007669"/>
    <property type="project" value="InterPro"/>
</dbReference>
<feature type="transmembrane region" description="Helical" evidence="9">
    <location>
        <begin position="49"/>
        <end position="70"/>
    </location>
</feature>
<reference evidence="11" key="1">
    <citation type="submission" date="2019-02" db="EMBL/GenBank/DDBJ databases">
        <title>Deep-cultivation of Planctomycetes and their phenomic and genomic characterization uncovers novel biology.</title>
        <authorList>
            <person name="Wiegand S."/>
            <person name="Jogler M."/>
            <person name="Boedeker C."/>
            <person name="Pinto D."/>
            <person name="Vollmers J."/>
            <person name="Rivas-Marin E."/>
            <person name="Kohn T."/>
            <person name="Peeters S.H."/>
            <person name="Heuer A."/>
            <person name="Rast P."/>
            <person name="Oberbeckmann S."/>
            <person name="Bunk B."/>
            <person name="Jeske O."/>
            <person name="Meyerdierks A."/>
            <person name="Storesund J.E."/>
            <person name="Kallscheuer N."/>
            <person name="Luecker S."/>
            <person name="Lage O.M."/>
            <person name="Pohl T."/>
            <person name="Merkel B.J."/>
            <person name="Hornburger P."/>
            <person name="Mueller R.-W."/>
            <person name="Bruemmer F."/>
            <person name="Labrenz M."/>
            <person name="Spormann A.M."/>
            <person name="Op den Camp H."/>
            <person name="Overmann J."/>
            <person name="Amann R."/>
            <person name="Jetten M.S.M."/>
            <person name="Mascher T."/>
            <person name="Medema M.H."/>
            <person name="Devos D.P."/>
            <person name="Kaster A.-K."/>
            <person name="Ovreas L."/>
            <person name="Rohde M."/>
            <person name="Galperin M.Y."/>
            <person name="Jogler C."/>
        </authorList>
    </citation>
    <scope>NUCLEOTIDE SEQUENCE [LARGE SCALE GENOMIC DNA]</scope>
    <source>
        <strain evidence="11">Pan97</strain>
    </source>
</reference>
<keyword evidence="2" id="KW-0813">Transport</keyword>
<evidence type="ECO:0000256" key="6">
    <source>
        <dbReference type="ARBA" id="ARBA00023065"/>
    </source>
</evidence>
<keyword evidence="11" id="KW-1185">Reference proteome</keyword>
<evidence type="ECO:0000256" key="3">
    <source>
        <dbReference type="ARBA" id="ARBA00022475"/>
    </source>
</evidence>
<dbReference type="PANTHER" id="PTHR33281">
    <property type="entry name" value="UPF0187 PROTEIN YNEE"/>
    <property type="match status" value="1"/>
</dbReference>
<accession>A0A518C8I8</accession>